<dbReference type="EMBL" id="MU004200">
    <property type="protein sequence ID" value="KAF2488852.1"/>
    <property type="molecule type" value="Genomic_DNA"/>
</dbReference>
<dbReference type="GO" id="GO:0005634">
    <property type="term" value="C:nucleus"/>
    <property type="evidence" value="ECO:0007669"/>
    <property type="project" value="TreeGrafter"/>
</dbReference>
<accession>A0A6A6Q9A9</accession>
<feature type="domain" description="Arb2" evidence="2">
    <location>
        <begin position="237"/>
        <end position="332"/>
    </location>
</feature>
<dbReference type="GO" id="GO:0035197">
    <property type="term" value="F:siRNA binding"/>
    <property type="evidence" value="ECO:0007669"/>
    <property type="project" value="TreeGrafter"/>
</dbReference>
<feature type="compositionally biased region" description="Polar residues" evidence="1">
    <location>
        <begin position="517"/>
        <end position="531"/>
    </location>
</feature>
<feature type="region of interest" description="Disordered" evidence="1">
    <location>
        <begin position="417"/>
        <end position="454"/>
    </location>
</feature>
<feature type="compositionally biased region" description="Basic and acidic residues" evidence="1">
    <location>
        <begin position="594"/>
        <end position="605"/>
    </location>
</feature>
<feature type="region of interest" description="Disordered" evidence="1">
    <location>
        <begin position="506"/>
        <end position="730"/>
    </location>
</feature>
<dbReference type="InterPro" id="IPR048263">
    <property type="entry name" value="Arb2"/>
</dbReference>
<organism evidence="3 4">
    <name type="scientific">Lophium mytilinum</name>
    <dbReference type="NCBI Taxonomy" id="390894"/>
    <lineage>
        <taxon>Eukaryota</taxon>
        <taxon>Fungi</taxon>
        <taxon>Dikarya</taxon>
        <taxon>Ascomycota</taxon>
        <taxon>Pezizomycotina</taxon>
        <taxon>Dothideomycetes</taxon>
        <taxon>Pleosporomycetidae</taxon>
        <taxon>Mytilinidiales</taxon>
        <taxon>Mytilinidiaceae</taxon>
        <taxon>Lophium</taxon>
    </lineage>
</organism>
<feature type="domain" description="Arb2" evidence="2">
    <location>
        <begin position="15"/>
        <end position="155"/>
    </location>
</feature>
<dbReference type="OrthoDB" id="421951at2759"/>
<feature type="compositionally biased region" description="Basic and acidic residues" evidence="1">
    <location>
        <begin position="506"/>
        <end position="515"/>
    </location>
</feature>
<proteinExistence type="predicted"/>
<keyword evidence="4" id="KW-1185">Reference proteome</keyword>
<evidence type="ECO:0000313" key="3">
    <source>
        <dbReference type="EMBL" id="KAF2488852.1"/>
    </source>
</evidence>
<evidence type="ECO:0000313" key="4">
    <source>
        <dbReference type="Proteomes" id="UP000799750"/>
    </source>
</evidence>
<dbReference type="Proteomes" id="UP000799750">
    <property type="component" value="Unassembled WGS sequence"/>
</dbReference>
<name>A0A6A6Q9A9_9PEZI</name>
<gene>
    <name evidence="3" type="ORF">BU16DRAFT_567819</name>
</gene>
<evidence type="ECO:0000259" key="2">
    <source>
        <dbReference type="Pfam" id="PF22749"/>
    </source>
</evidence>
<dbReference type="Pfam" id="PF22749">
    <property type="entry name" value="Arb2"/>
    <property type="match status" value="2"/>
</dbReference>
<dbReference type="PANTHER" id="PTHR21357:SF4">
    <property type="entry name" value="FAM172 FAMILY PROTEIN HOMOLOG CG10038"/>
    <property type="match status" value="1"/>
</dbReference>
<feature type="compositionally biased region" description="Basic and acidic residues" evidence="1">
    <location>
        <begin position="647"/>
        <end position="658"/>
    </location>
</feature>
<protein>
    <recommendedName>
        <fullName evidence="2">Arb2 domain-containing protein</fullName>
    </recommendedName>
</protein>
<dbReference type="AlphaFoldDB" id="A0A6A6Q9A9"/>
<evidence type="ECO:0000256" key="1">
    <source>
        <dbReference type="SAM" id="MobiDB-lite"/>
    </source>
</evidence>
<feature type="compositionally biased region" description="Low complexity" evidence="1">
    <location>
        <begin position="548"/>
        <end position="574"/>
    </location>
</feature>
<reference evidence="3" key="1">
    <citation type="journal article" date="2020" name="Stud. Mycol.">
        <title>101 Dothideomycetes genomes: a test case for predicting lifestyles and emergence of pathogens.</title>
        <authorList>
            <person name="Haridas S."/>
            <person name="Albert R."/>
            <person name="Binder M."/>
            <person name="Bloem J."/>
            <person name="Labutti K."/>
            <person name="Salamov A."/>
            <person name="Andreopoulos B."/>
            <person name="Baker S."/>
            <person name="Barry K."/>
            <person name="Bills G."/>
            <person name="Bluhm B."/>
            <person name="Cannon C."/>
            <person name="Castanera R."/>
            <person name="Culley D."/>
            <person name="Daum C."/>
            <person name="Ezra D."/>
            <person name="Gonzalez J."/>
            <person name="Henrissat B."/>
            <person name="Kuo A."/>
            <person name="Liang C."/>
            <person name="Lipzen A."/>
            <person name="Lutzoni F."/>
            <person name="Magnuson J."/>
            <person name="Mondo S."/>
            <person name="Nolan M."/>
            <person name="Ohm R."/>
            <person name="Pangilinan J."/>
            <person name="Park H.-J."/>
            <person name="Ramirez L."/>
            <person name="Alfaro M."/>
            <person name="Sun H."/>
            <person name="Tritt A."/>
            <person name="Yoshinaga Y."/>
            <person name="Zwiers L.-H."/>
            <person name="Turgeon B."/>
            <person name="Goodwin S."/>
            <person name="Spatafora J."/>
            <person name="Crous P."/>
            <person name="Grigoriev I."/>
        </authorList>
    </citation>
    <scope>NUCLEOTIDE SEQUENCE</scope>
    <source>
        <strain evidence="3">CBS 269.34</strain>
    </source>
</reference>
<feature type="compositionally biased region" description="Low complexity" evidence="1">
    <location>
        <begin position="618"/>
        <end position="632"/>
    </location>
</feature>
<feature type="compositionally biased region" description="Polar residues" evidence="1">
    <location>
        <begin position="635"/>
        <end position="646"/>
    </location>
</feature>
<dbReference type="InterPro" id="IPR053858">
    <property type="entry name" value="Arb2_dom"/>
</dbReference>
<sequence>MFHLQHGGAGADPVYPENLEALGYFVTEDGFIKSIKDPNLNFNFHLTNDARHNEVHREAMHQCTRAEVYFRLEALGIMRFYLPTFSEVPPDRTESIPHLAILATRFDILKTRKRVIVVVNDSKQDLGILAYRLLHRSAGIDGGSVANFVKEMRHRSFGDTYQDHSADDIDSRPGLGADIPVLDKLKVALTKASHEVDVLKKRPATSSQPSADVLSQATYKAAELSQQLADMYGGGPPGVIVLNTGQLYFSYERNEAMTMTSWEALPRKSRISGSRSIADANRVGGNETPKAHIEWVFKHIINSGEYVHPKAEVYVVGIESGAKDLLMLMNRKEDVGDTLFPFSSPEKGAFSRPLFPSQIKAMAFIQPGTTADEIEHAPLANFLRHRTRAWVKPENDEPANIPVSKPTKFDGAWAQTEEGEPIDTAKPESKPRKDSGPIKALVSKFTGGPDPHAVNTQAKRKINWLEVMVEPEEKEPGKLRKALSSMHIKAEHTKDVVVGALSLKKRTESSDDVKDQPTATKPPTSLASHSTAIDPHTLGVLDSPSPSPSSTKTVKPTFKSLGESTSSSITTEGLPAGDENVKPASDTKPTLPSDESKEKLVERPKAFTSSSSKGKEPATTSTASTEASQAASIENPASDSPPTISSGEHREELVERPKAPTSSSSKGKEPATASPKGNPATSNEELAHVESTEGGAAATTDKDVLHLPASEGDPTPTNDPNDASSSYSNPICLTFSGGPGVDDTPADHPECIFPRMFKSVLDFFEEVARDPENYRNPDYEIVKVAPRAEDSGRGTAYTQEQLNEMAEQELGGAPGSVGGAAPSGSALVGGASTTAWQTKVKGPTTEVAGQQISEQALKDAGLDVL</sequence>
<feature type="compositionally biased region" description="Basic and acidic residues" evidence="1">
    <location>
        <begin position="423"/>
        <end position="436"/>
    </location>
</feature>
<dbReference type="GO" id="GO:0031048">
    <property type="term" value="P:regulatory ncRNA-mediated heterochromatin formation"/>
    <property type="evidence" value="ECO:0007669"/>
    <property type="project" value="TreeGrafter"/>
</dbReference>
<feature type="compositionally biased region" description="Polar residues" evidence="1">
    <location>
        <begin position="715"/>
        <end position="730"/>
    </location>
</feature>
<dbReference type="PANTHER" id="PTHR21357">
    <property type="entry name" value="FAM172 FAMILY PROTEIN HOMOLOG CG10038"/>
    <property type="match status" value="1"/>
</dbReference>